<reference evidence="1" key="1">
    <citation type="journal article" date="2020" name="mSystems">
        <title>Genome- and Community-Level Interaction Insights into Carbon Utilization and Element Cycling Functions of Hydrothermarchaeota in Hydrothermal Sediment.</title>
        <authorList>
            <person name="Zhou Z."/>
            <person name="Liu Y."/>
            <person name="Xu W."/>
            <person name="Pan J."/>
            <person name="Luo Z.H."/>
            <person name="Li M."/>
        </authorList>
    </citation>
    <scope>NUCLEOTIDE SEQUENCE [LARGE SCALE GENOMIC DNA]</scope>
    <source>
        <strain evidence="1">HyVt-570</strain>
    </source>
</reference>
<dbReference type="AlphaFoldDB" id="A0A7C4Z7F0"/>
<accession>A0A7C4Z7F0</accession>
<dbReference type="EMBL" id="DRPZ01000005">
    <property type="protein sequence ID" value="HGY08456.1"/>
    <property type="molecule type" value="Genomic_DNA"/>
</dbReference>
<name>A0A7C4Z7F0_9DEIN</name>
<protein>
    <submittedName>
        <fullName evidence="1">MarR family transcriptional regulator</fullName>
    </submittedName>
</protein>
<gene>
    <name evidence="1" type="ORF">ENK37_00145</name>
</gene>
<proteinExistence type="predicted"/>
<evidence type="ECO:0000313" key="1">
    <source>
        <dbReference type="EMBL" id="HGY08456.1"/>
    </source>
</evidence>
<sequence>MRGLIRNYLVRRESAALEGDTDAEAASRMVARKALSEDEVKLQLQKWLQSKGWDVAVAMGKERGPDIAAAKGRMRWLVEVKGLGSRPQMNINYFLAVLGQILQRMEDGCAHYSVAFPDQPVFRRLWSRLPRVAKERTLVSALFVGPRGEVDEVR</sequence>
<dbReference type="Proteomes" id="UP000885759">
    <property type="component" value="Unassembled WGS sequence"/>
</dbReference>
<organism evidence="1">
    <name type="scientific">Oceanithermus profundus</name>
    <dbReference type="NCBI Taxonomy" id="187137"/>
    <lineage>
        <taxon>Bacteria</taxon>
        <taxon>Thermotogati</taxon>
        <taxon>Deinococcota</taxon>
        <taxon>Deinococci</taxon>
        <taxon>Thermales</taxon>
        <taxon>Thermaceae</taxon>
        <taxon>Oceanithermus</taxon>
    </lineage>
</organism>
<comment type="caution">
    <text evidence="1">The sequence shown here is derived from an EMBL/GenBank/DDBJ whole genome shotgun (WGS) entry which is preliminary data.</text>
</comment>